<dbReference type="SUPFAM" id="SSF51445">
    <property type="entry name" value="(Trans)glycosidases"/>
    <property type="match status" value="1"/>
</dbReference>
<keyword evidence="5" id="KW-0378">Hydrolase</keyword>
<dbReference type="InterPro" id="IPR057739">
    <property type="entry name" value="Glyco_hydro_29_N"/>
</dbReference>
<evidence type="ECO:0000256" key="3">
    <source>
        <dbReference type="ARBA" id="ARBA00012662"/>
    </source>
</evidence>
<evidence type="ECO:0000256" key="1">
    <source>
        <dbReference type="ARBA" id="ARBA00004071"/>
    </source>
</evidence>
<dbReference type="Proteomes" id="UP001391051">
    <property type="component" value="Unassembled WGS sequence"/>
</dbReference>
<name>A0ABR1QWZ8_9PEZI</name>
<keyword evidence="9" id="KW-1185">Reference proteome</keyword>
<dbReference type="GeneID" id="92070744"/>
<evidence type="ECO:0000259" key="7">
    <source>
        <dbReference type="Pfam" id="PF01120"/>
    </source>
</evidence>
<evidence type="ECO:0000313" key="8">
    <source>
        <dbReference type="EMBL" id="KAK7967183.1"/>
    </source>
</evidence>
<dbReference type="RefSeq" id="XP_066706575.1">
    <property type="nucleotide sequence ID" value="XM_066837682.1"/>
</dbReference>
<dbReference type="SMART" id="SM00812">
    <property type="entry name" value="Alpha_L_fucos"/>
    <property type="match status" value="1"/>
</dbReference>
<evidence type="ECO:0000256" key="4">
    <source>
        <dbReference type="ARBA" id="ARBA00022729"/>
    </source>
</evidence>
<comment type="function">
    <text evidence="1">Alpha-L-fucosidase is responsible for hydrolyzing the alpha-1,6-linked fucose joined to the reducing-end N-acetylglucosamine of the carbohydrate moieties of glycoproteins.</text>
</comment>
<dbReference type="PRINTS" id="PR00741">
    <property type="entry name" value="GLHYDRLASE29"/>
</dbReference>
<gene>
    <name evidence="8" type="ORF">PG986_001460</name>
</gene>
<dbReference type="Pfam" id="PF01120">
    <property type="entry name" value="Alpha_L_fucos"/>
    <property type="match status" value="1"/>
</dbReference>
<sequence>MTLKFSQSIRLDLGPFYNNKAFGTYPGEAAFDTLNQSYPAPNFGKPFYTSKETGIVYSFPGYTGPVKPDNVICSGQTIPVPPGSYFSASFLIAADVDQATVAADVTFIYEDDSATTYELRALNFYEYLTINRGEIVFPSHFTSNGTNFNTSHIFERTAALSAGKTLSSIRLPTTTNATAGRQHIFAISLWQGASLGVQSVRPTQKWLENGVQAVEVTVNNAGTECVTGGEKVLSLEGPGFRTVSPGRLKRLCPGDQKVVAIGVEGSSNGSTAADVVINDGKSQSRLPFNALSIGLTEWTTDLNNMARHESPDWFNDGKFGIFIHWGPYSAGVTLLRTRVMLSGSGGIRPIAPKPTKSGFYDYRLRTYGPDWVYDDTFPDFDASKFDPKMWVDLFAEAGAKYFVFTTKHHDGFALFDSGAVSNRTSLHYGPKRDLLGELFEAAETYQPALKRVRQTILDLLDGGLATNPYTGEKEPYTGYVPVEDFVADLMLPQMEALAYKYNTDIMWCDTGAANATAEFAARWWNIARRQGRQVAINSRCGVAQAADFDTPEYETFSGAQRRKWESNQGMDPYSYGYNTATPEAAYMNASTIVRTLVDMVAKNGNLLLDIGPRADGSIVQAEVDNLREAGRWIRAHGEAVFNTTYWFVQSEGPGIRFTQTESAFYILFLDRPPVSEGVVKVLAPVPILQGDQVSLLTVEGGGLLPWAVAGEGSDAVLNIRVEEALLDSDEFCWVFKVAYA</sequence>
<proteinExistence type="inferred from homology"/>
<dbReference type="InterPro" id="IPR000933">
    <property type="entry name" value="Glyco_hydro_29"/>
</dbReference>
<evidence type="ECO:0000256" key="5">
    <source>
        <dbReference type="ARBA" id="ARBA00022801"/>
    </source>
</evidence>
<comment type="similarity">
    <text evidence="2">Belongs to the glycosyl hydrolase 29 family.</text>
</comment>
<evidence type="ECO:0000256" key="2">
    <source>
        <dbReference type="ARBA" id="ARBA00007951"/>
    </source>
</evidence>
<comment type="caution">
    <text evidence="8">The sequence shown here is derived from an EMBL/GenBank/DDBJ whole genome shotgun (WGS) entry which is preliminary data.</text>
</comment>
<dbReference type="EMBL" id="JAQQWE010000001">
    <property type="protein sequence ID" value="KAK7967183.1"/>
    <property type="molecule type" value="Genomic_DNA"/>
</dbReference>
<dbReference type="PANTHER" id="PTHR10030">
    <property type="entry name" value="ALPHA-L-FUCOSIDASE"/>
    <property type="match status" value="1"/>
</dbReference>
<keyword evidence="4" id="KW-0732">Signal</keyword>
<organism evidence="8 9">
    <name type="scientific">Apiospora aurea</name>
    <dbReference type="NCBI Taxonomy" id="335848"/>
    <lineage>
        <taxon>Eukaryota</taxon>
        <taxon>Fungi</taxon>
        <taxon>Dikarya</taxon>
        <taxon>Ascomycota</taxon>
        <taxon>Pezizomycotina</taxon>
        <taxon>Sordariomycetes</taxon>
        <taxon>Xylariomycetidae</taxon>
        <taxon>Amphisphaeriales</taxon>
        <taxon>Apiosporaceae</taxon>
        <taxon>Apiospora</taxon>
    </lineage>
</organism>
<evidence type="ECO:0000256" key="6">
    <source>
        <dbReference type="ARBA" id="ARBA00023295"/>
    </source>
</evidence>
<feature type="domain" description="Glycoside hydrolase family 29 N-terminal" evidence="7">
    <location>
        <begin position="298"/>
        <end position="638"/>
    </location>
</feature>
<protein>
    <recommendedName>
        <fullName evidence="3">alpha-L-fucosidase</fullName>
        <ecNumber evidence="3">3.2.1.51</ecNumber>
    </recommendedName>
</protein>
<reference evidence="8 9" key="1">
    <citation type="submission" date="2023-01" db="EMBL/GenBank/DDBJ databases">
        <title>Analysis of 21 Apiospora genomes using comparative genomics revels a genus with tremendous synthesis potential of carbohydrate active enzymes and secondary metabolites.</title>
        <authorList>
            <person name="Sorensen T."/>
        </authorList>
    </citation>
    <scope>NUCLEOTIDE SEQUENCE [LARGE SCALE GENOMIC DNA]</scope>
    <source>
        <strain evidence="8 9">CBS 24483</strain>
    </source>
</reference>
<keyword evidence="6" id="KW-0326">Glycosidase</keyword>
<dbReference type="InterPro" id="IPR016286">
    <property type="entry name" value="FUC_metazoa-typ"/>
</dbReference>
<evidence type="ECO:0000313" key="9">
    <source>
        <dbReference type="Proteomes" id="UP001391051"/>
    </source>
</evidence>
<dbReference type="PANTHER" id="PTHR10030:SF37">
    <property type="entry name" value="ALPHA-L-FUCOSIDASE-RELATED"/>
    <property type="match status" value="1"/>
</dbReference>
<dbReference type="Gene3D" id="3.20.20.80">
    <property type="entry name" value="Glycosidases"/>
    <property type="match status" value="1"/>
</dbReference>
<dbReference type="InterPro" id="IPR017853">
    <property type="entry name" value="GH"/>
</dbReference>
<dbReference type="EC" id="3.2.1.51" evidence="3"/>
<accession>A0ABR1QWZ8</accession>